<protein>
    <submittedName>
        <fullName evidence="3">Uncharacterized protein</fullName>
    </submittedName>
</protein>
<proteinExistence type="inferred from homology"/>
<keyword evidence="4" id="KW-1185">Reference proteome</keyword>
<dbReference type="PANTHER" id="PTHR12775:SF0">
    <property type="entry name" value="REPLICATION TERMINATION FACTOR 2"/>
    <property type="match status" value="1"/>
</dbReference>
<dbReference type="InParanoid" id="A9V2K6"/>
<dbReference type="FunCoup" id="A9V2K6">
    <property type="interactions" value="1460"/>
</dbReference>
<sequence length="313" mass="33657">MHVVLVPSSLFFSESLSLSLSLSLNLSLSLSVNLSLMGADGGTIPRRDELVTVKKKAVQRDPQIELDAKWKFCALSATPLKQPVFACELGQLFNKEPLLEALLGSKEQGAPKAPVIKHIKSWKDVHELKLTPISPDKPTDFVCPVSGVAMNGHFRFVYPLACGCVVSEKALREAPSSNCLLCGKPMTKTDLIVLNPPDEELKSQREAIKARKAAKKASKAATPGDQSAGTKKVKRSATASSAPVTAAAKKPTIMKVLHGADEELAWALSDKPIAAKGDASSTLKKLFHSSKDAVEDKHTYTSRAGMTKAYKWG</sequence>
<dbReference type="InterPro" id="IPR027799">
    <property type="entry name" value="Rtf2_RING-finger"/>
</dbReference>
<dbReference type="KEGG" id="mbr:MONBRDRAFT_26511"/>
<comment type="similarity">
    <text evidence="1">Belongs to the rtf2 family.</text>
</comment>
<dbReference type="AlphaFoldDB" id="A9V2K6"/>
<dbReference type="CDD" id="cd16653">
    <property type="entry name" value="RING-like_Rtf2"/>
    <property type="match status" value="1"/>
</dbReference>
<name>A9V2K6_MONBE</name>
<organism evidence="3 4">
    <name type="scientific">Monosiga brevicollis</name>
    <name type="common">Choanoflagellate</name>
    <dbReference type="NCBI Taxonomy" id="81824"/>
    <lineage>
        <taxon>Eukaryota</taxon>
        <taxon>Choanoflagellata</taxon>
        <taxon>Craspedida</taxon>
        <taxon>Salpingoecidae</taxon>
        <taxon>Monosiga</taxon>
    </lineage>
</organism>
<evidence type="ECO:0000256" key="2">
    <source>
        <dbReference type="SAM" id="MobiDB-lite"/>
    </source>
</evidence>
<evidence type="ECO:0000313" key="4">
    <source>
        <dbReference type="Proteomes" id="UP000001357"/>
    </source>
</evidence>
<reference evidence="3 4" key="1">
    <citation type="journal article" date="2008" name="Nature">
        <title>The genome of the choanoflagellate Monosiga brevicollis and the origin of metazoans.</title>
        <authorList>
            <consortium name="JGI Sequencing"/>
            <person name="King N."/>
            <person name="Westbrook M.J."/>
            <person name="Young S.L."/>
            <person name="Kuo A."/>
            <person name="Abedin M."/>
            <person name="Chapman J."/>
            <person name="Fairclough S."/>
            <person name="Hellsten U."/>
            <person name="Isogai Y."/>
            <person name="Letunic I."/>
            <person name="Marr M."/>
            <person name="Pincus D."/>
            <person name="Putnam N."/>
            <person name="Rokas A."/>
            <person name="Wright K.J."/>
            <person name="Zuzow R."/>
            <person name="Dirks W."/>
            <person name="Good M."/>
            <person name="Goodstein D."/>
            <person name="Lemons D."/>
            <person name="Li W."/>
            <person name="Lyons J.B."/>
            <person name="Morris A."/>
            <person name="Nichols S."/>
            <person name="Richter D.J."/>
            <person name="Salamov A."/>
            <person name="Bork P."/>
            <person name="Lim W.A."/>
            <person name="Manning G."/>
            <person name="Miller W.T."/>
            <person name="McGinnis W."/>
            <person name="Shapiro H."/>
            <person name="Tjian R."/>
            <person name="Grigoriev I.V."/>
            <person name="Rokhsar D."/>
        </authorList>
    </citation>
    <scope>NUCLEOTIDE SEQUENCE [LARGE SCALE GENOMIC DNA]</scope>
    <source>
        <strain evidence="4">MX1 / ATCC 50154</strain>
    </source>
</reference>
<dbReference type="OMA" id="PNTQIRE"/>
<dbReference type="Proteomes" id="UP000001357">
    <property type="component" value="Unassembled WGS sequence"/>
</dbReference>
<dbReference type="EMBL" id="CH991555">
    <property type="protein sequence ID" value="EDQ88274.1"/>
    <property type="molecule type" value="Genomic_DNA"/>
</dbReference>
<dbReference type="eggNOG" id="KOG3113">
    <property type="taxonomic scope" value="Eukaryota"/>
</dbReference>
<gene>
    <name evidence="3" type="ORF">MONBRDRAFT_26511</name>
</gene>
<feature type="region of interest" description="Disordered" evidence="2">
    <location>
        <begin position="210"/>
        <end position="244"/>
    </location>
</feature>
<evidence type="ECO:0000256" key="1">
    <source>
        <dbReference type="ARBA" id="ARBA00009885"/>
    </source>
</evidence>
<dbReference type="PANTHER" id="PTHR12775">
    <property type="entry name" value="PROTEIN C20ORF43 HOMOLOG"/>
    <property type="match status" value="1"/>
</dbReference>
<dbReference type="InterPro" id="IPR006735">
    <property type="entry name" value="Rtf2"/>
</dbReference>
<dbReference type="RefSeq" id="XP_001746867.1">
    <property type="nucleotide sequence ID" value="XM_001746815.1"/>
</dbReference>
<dbReference type="STRING" id="81824.A9V2K6"/>
<dbReference type="GeneID" id="5892186"/>
<dbReference type="Pfam" id="PF04641">
    <property type="entry name" value="Rtf2"/>
    <property type="match status" value="1"/>
</dbReference>
<accession>A9V2K6</accession>
<evidence type="ECO:0000313" key="3">
    <source>
        <dbReference type="EMBL" id="EDQ88274.1"/>
    </source>
</evidence>
<dbReference type="GO" id="GO:0005634">
    <property type="term" value="C:nucleus"/>
    <property type="evidence" value="ECO:0000318"/>
    <property type="project" value="GO_Central"/>
</dbReference>